<organism evidence="1 2">
    <name type="scientific">Rhodoglobus aureus</name>
    <dbReference type="NCBI Taxonomy" id="191497"/>
    <lineage>
        <taxon>Bacteria</taxon>
        <taxon>Bacillati</taxon>
        <taxon>Actinomycetota</taxon>
        <taxon>Actinomycetes</taxon>
        <taxon>Micrococcales</taxon>
        <taxon>Microbacteriaceae</taxon>
        <taxon>Rhodoglobus</taxon>
    </lineage>
</organism>
<dbReference type="Proteomes" id="UP001500943">
    <property type="component" value="Unassembled WGS sequence"/>
</dbReference>
<keyword evidence="2" id="KW-1185">Reference proteome</keyword>
<evidence type="ECO:0000313" key="2">
    <source>
        <dbReference type="Proteomes" id="UP001500943"/>
    </source>
</evidence>
<protein>
    <submittedName>
        <fullName evidence="1">Uncharacterized protein</fullName>
    </submittedName>
</protein>
<comment type="caution">
    <text evidence="1">The sequence shown here is derived from an EMBL/GenBank/DDBJ whole genome shotgun (WGS) entry which is preliminary data.</text>
</comment>
<gene>
    <name evidence="1" type="ORF">GCM10009655_26240</name>
</gene>
<sequence>MLILLEGEKVRASVLLWNIVPWYLGVASRKPKIAELLEGAEATLDLLETVLLDVHTVVVCGRSEPSRRGIRLRSR</sequence>
<reference evidence="2" key="1">
    <citation type="journal article" date="2019" name="Int. J. Syst. Evol. Microbiol.">
        <title>The Global Catalogue of Microorganisms (GCM) 10K type strain sequencing project: providing services to taxonomists for standard genome sequencing and annotation.</title>
        <authorList>
            <consortium name="The Broad Institute Genomics Platform"/>
            <consortium name="The Broad Institute Genome Sequencing Center for Infectious Disease"/>
            <person name="Wu L."/>
            <person name="Ma J."/>
        </authorList>
    </citation>
    <scope>NUCLEOTIDE SEQUENCE [LARGE SCALE GENOMIC DNA]</scope>
    <source>
        <strain evidence="2">JCM 12762</strain>
    </source>
</reference>
<accession>A0ABP4GQL5</accession>
<proteinExistence type="predicted"/>
<evidence type="ECO:0000313" key="1">
    <source>
        <dbReference type="EMBL" id="GAA1226366.1"/>
    </source>
</evidence>
<name>A0ABP4GQL5_9MICO</name>
<dbReference type="EMBL" id="BAAAKW010000067">
    <property type="protein sequence ID" value="GAA1226366.1"/>
    <property type="molecule type" value="Genomic_DNA"/>
</dbReference>